<dbReference type="CDD" id="cd05907">
    <property type="entry name" value="VL_LC_FACS_like"/>
    <property type="match status" value="1"/>
</dbReference>
<keyword evidence="1" id="KW-0547">Nucleotide-binding</keyword>
<gene>
    <name evidence="4" type="ORF">ACFQGH_00055</name>
</gene>
<dbReference type="Proteomes" id="UP001596312">
    <property type="component" value="Unassembled WGS sequence"/>
</dbReference>
<evidence type="ECO:0000313" key="4">
    <source>
        <dbReference type="EMBL" id="MFC6903586.1"/>
    </source>
</evidence>
<comment type="caution">
    <text evidence="4">The sequence shown here is derived from an EMBL/GenBank/DDBJ whole genome shotgun (WGS) entry which is preliminary data.</text>
</comment>
<evidence type="ECO:0000259" key="3">
    <source>
        <dbReference type="Pfam" id="PF00501"/>
    </source>
</evidence>
<dbReference type="SUPFAM" id="SSF56801">
    <property type="entry name" value="Acetyl-CoA synthetase-like"/>
    <property type="match status" value="1"/>
</dbReference>
<keyword evidence="4" id="KW-0436">Ligase</keyword>
<dbReference type="PROSITE" id="PS00455">
    <property type="entry name" value="AMP_BINDING"/>
    <property type="match status" value="1"/>
</dbReference>
<evidence type="ECO:0000313" key="5">
    <source>
        <dbReference type="Proteomes" id="UP001596312"/>
    </source>
</evidence>
<sequence>MHWREAEREYTDEVIGESTLPRAFEESVARNGEEVAQQYKGGVYDRSLTTGVIPRAGDGEFAELTYDGMASVVRNLAAGFRELGVERGDRVGIFADTRMEWAQTDFGLLAAGAVVTTVYAGSSPNQAEYLLSDAGARGVVVENGETLERVLAVENELDLEFVVVMDRVEGYDDREDVLTLAELHDRGEAAFDREAYEERIDATEPEDLATLIYTSGTTGRPKGVELTHRNLRANVNQCRKRFGPRPDKEAAGLPSITPETRAVSFLPLAHVLERTAGHFLMFASGASVAYAESPDTLQEDFQTVQPTTSTSVPRVYEKIYDAIRSQASESDVKRRIFEWAVEVGKEFHRTPSPGPVLKGKQALADRLVFGQVKEALGGEIEFLISGGGSLSPELCALYHGMGMPILEGYGLTETAPVVSVNPIEAPEIGTIGPPLPDVEIAVDEGVVGERQRREAAGEVGELLVRGPNVTRGYWNDEEATAEAFADEVPGADPEAGSAGGSGDSGKWFRTGDVVEVRPDDYIVFRERAKQIIVLSTGKNVAPGPIEDAFAASEVVEQCMVMGDGRKFISALIVPNVEGVREWAETEGIDLPDEERELCRDERVKERIDEEVERVNEGFESHERIKQFRVIPEEFTEDNDMLTPTMKKKRRNILDRFADEIEAIYGE</sequence>
<dbReference type="PANTHER" id="PTHR43272:SF33">
    <property type="entry name" value="AMP-BINDING DOMAIN-CONTAINING PROTEIN-RELATED"/>
    <property type="match status" value="1"/>
</dbReference>
<dbReference type="RefSeq" id="WP_340602078.1">
    <property type="nucleotide sequence ID" value="NZ_JBBMXV010000001.1"/>
</dbReference>
<keyword evidence="5" id="KW-1185">Reference proteome</keyword>
<reference evidence="4 5" key="1">
    <citation type="journal article" date="2019" name="Int. J. Syst. Evol. Microbiol.">
        <title>The Global Catalogue of Microorganisms (GCM) 10K type strain sequencing project: providing services to taxonomists for standard genome sequencing and annotation.</title>
        <authorList>
            <consortium name="The Broad Institute Genomics Platform"/>
            <consortium name="The Broad Institute Genome Sequencing Center for Infectious Disease"/>
            <person name="Wu L."/>
            <person name="Ma J."/>
        </authorList>
    </citation>
    <scope>NUCLEOTIDE SEQUENCE [LARGE SCALE GENOMIC DNA]</scope>
    <source>
        <strain evidence="4 5">CGMCC 1.3240</strain>
    </source>
</reference>
<feature type="domain" description="AMP-dependent synthetase/ligase" evidence="3">
    <location>
        <begin position="59"/>
        <end position="474"/>
    </location>
</feature>
<protein>
    <submittedName>
        <fullName evidence="4">Long-chain fatty acid--CoA ligase</fullName>
    </submittedName>
</protein>
<dbReference type="AlphaFoldDB" id="A0ABD5V1J9"/>
<dbReference type="EMBL" id="JBHSXQ010000001">
    <property type="protein sequence ID" value="MFC6903586.1"/>
    <property type="molecule type" value="Genomic_DNA"/>
</dbReference>
<dbReference type="GO" id="GO:0016874">
    <property type="term" value="F:ligase activity"/>
    <property type="evidence" value="ECO:0007669"/>
    <property type="project" value="UniProtKB-KW"/>
</dbReference>
<proteinExistence type="predicted"/>
<evidence type="ECO:0000256" key="2">
    <source>
        <dbReference type="ARBA" id="ARBA00022840"/>
    </source>
</evidence>
<dbReference type="Gene3D" id="3.40.50.12780">
    <property type="entry name" value="N-terminal domain of ligase-like"/>
    <property type="match status" value="1"/>
</dbReference>
<dbReference type="Pfam" id="PF23562">
    <property type="entry name" value="AMP-binding_C_3"/>
    <property type="match status" value="1"/>
</dbReference>
<name>A0ABD5V1J9_9EURY</name>
<dbReference type="Pfam" id="PF00501">
    <property type="entry name" value="AMP-binding"/>
    <property type="match status" value="1"/>
</dbReference>
<dbReference type="InterPro" id="IPR000873">
    <property type="entry name" value="AMP-dep_synth/lig_dom"/>
</dbReference>
<keyword evidence="2" id="KW-0067">ATP-binding</keyword>
<evidence type="ECO:0000256" key="1">
    <source>
        <dbReference type="ARBA" id="ARBA00022741"/>
    </source>
</evidence>
<accession>A0ABD5V1J9</accession>
<dbReference type="InterPro" id="IPR042099">
    <property type="entry name" value="ANL_N_sf"/>
</dbReference>
<dbReference type="PANTHER" id="PTHR43272">
    <property type="entry name" value="LONG-CHAIN-FATTY-ACID--COA LIGASE"/>
    <property type="match status" value="1"/>
</dbReference>
<dbReference type="InterPro" id="IPR020845">
    <property type="entry name" value="AMP-binding_CS"/>
</dbReference>
<organism evidence="4 5">
    <name type="scientific">Halalkalicoccus tibetensis</name>
    <dbReference type="NCBI Taxonomy" id="175632"/>
    <lineage>
        <taxon>Archaea</taxon>
        <taxon>Methanobacteriati</taxon>
        <taxon>Methanobacteriota</taxon>
        <taxon>Stenosarchaea group</taxon>
        <taxon>Halobacteria</taxon>
        <taxon>Halobacteriales</taxon>
        <taxon>Halococcaceae</taxon>
        <taxon>Halalkalicoccus</taxon>
    </lineage>
</organism>
<dbReference type="GO" id="GO:0005524">
    <property type="term" value="F:ATP binding"/>
    <property type="evidence" value="ECO:0007669"/>
    <property type="project" value="UniProtKB-KW"/>
</dbReference>